<evidence type="ECO:0000256" key="4">
    <source>
        <dbReference type="ARBA" id="ARBA00023002"/>
    </source>
</evidence>
<sequence length="1196" mass="132507">MAATQGVSITVANGSYKKPAHLDFSWAPELYEHPIREARHVKIICIGAGFSGLCAAIHFQDNLDNYDLTIYERQDDVGGVWHQNTYPGVACDVPAHAYQFSFAEKTDWSAYYAPGAEIAGYLRNVAESYGLRKYIRLSHSVQWARWDGARDKWVVCVRDDKTGAVVEDEADFVVFATGLLSKPLWPRDIPGRETYAGKLVHSGDWKAAGIDTDPAWSWEDKRVGVIGMGASGVQLVPALQRQAKRVVNFGRSKLWLSAGWGSRMLQQLQDPDKPLQSNYHFTDADIAQFRNPEVYRLFRAAIEEDLGSTHELTLRNHPLQDVFATKFTQILRQKTAAKPKVGDAILPDFPVGCKRLTPGPGYLEALCQDNCDLVTERIECFTPSGIRTADGVEHELDVVVCATGFDVSFRPAFPIYGLDGNNMQDVWAKEARTYLGLFAAELPNSFNLLTTQSAVGSGSLLVVAEQQCAYMTKAIAKCQRDGYGSFVTKRRAVDDFIAFTDDYFARTVLTTNCKSWYKDGNGIIRAIWPGSGSHSFVALQHPRWEDFEWERVKARGMKHSMSWLGNGTAPQVDGGEVHLKMREFYKVSEGGGTSPTAPAHRIPFAAPQEFLETPADALRILVAAVEEQDQRGSSPSPSTPPRARDSPPTRVWSRWGPVRDGLLTTDEANVLLAFYHAHLAPVYPVVPIRLFEPEHFPLLLQEPILLAAICLVASRFHDLGPSFDVSEPARSRVVQGKLVGWVIARLGYLTMGDPTFTTIGTVEGLLVLSEWPPRAPVLRDPASTSSSTTRSPPSATKTFDDLSWKLTGLAVRIAQELSLHDETTYKDSVVAWAGRRRLDAWLYCLSADRHVSVRLGRVSLIQAKMSTAWWEGVNSLMYPSVPLSSNNVFETQDTSWKESQATSEITHLIGFLQELLYYSPNLTTDLIRTRRFEPILHRLKPELDSLSQLLTGMADYDVLDESQPGMEAEELREIRMRIEVDYVRLYANAIGMRAAHARLTHRFNNPERSPLFATSILRWAEGPFILEAVTAAISLLRCGVALHKRHVLRYCPGRTFLRMMFASVFLMKAMSFGAMLQEVVDVVELQWSLIGAFRSAAVDDDHLVAQLASLLSRLLAQTRPTADGEQPAAQDEGTPPLDPLAFLDFDLTAIGGLHMAAAFGDTGSGGDDAFHNIIGCNPNGLVSVIEGVLAGGLHLP</sequence>
<dbReference type="Proteomes" id="UP000827549">
    <property type="component" value="Chromosome 3"/>
</dbReference>
<gene>
    <name evidence="8" type="primary">moxY_0</name>
    <name evidence="8" type="ORF">LOC62_03G003561</name>
</gene>
<keyword evidence="8" id="KW-0503">Monooxygenase</keyword>
<evidence type="ECO:0000256" key="1">
    <source>
        <dbReference type="ARBA" id="ARBA00010139"/>
    </source>
</evidence>
<dbReference type="GO" id="GO:0050661">
    <property type="term" value="F:NADP binding"/>
    <property type="evidence" value="ECO:0007669"/>
    <property type="project" value="InterPro"/>
</dbReference>
<keyword evidence="2" id="KW-0285">Flavoprotein</keyword>
<dbReference type="PANTHER" id="PTHR42877">
    <property type="entry name" value="L-ORNITHINE N(5)-MONOOXYGENASE-RELATED"/>
    <property type="match status" value="1"/>
</dbReference>
<dbReference type="GO" id="GO:0003677">
    <property type="term" value="F:DNA binding"/>
    <property type="evidence" value="ECO:0007669"/>
    <property type="project" value="InterPro"/>
</dbReference>
<dbReference type="GO" id="GO:0050660">
    <property type="term" value="F:flavin adenine dinucleotide binding"/>
    <property type="evidence" value="ECO:0007669"/>
    <property type="project" value="InterPro"/>
</dbReference>
<dbReference type="Pfam" id="PF00743">
    <property type="entry name" value="FMO-like"/>
    <property type="match status" value="1"/>
</dbReference>
<dbReference type="EMBL" id="CP086716">
    <property type="protein sequence ID" value="WOO80048.1"/>
    <property type="molecule type" value="Genomic_DNA"/>
</dbReference>
<dbReference type="SUPFAM" id="SSF51905">
    <property type="entry name" value="FAD/NAD(P)-binding domain"/>
    <property type="match status" value="3"/>
</dbReference>
<evidence type="ECO:0000313" key="8">
    <source>
        <dbReference type="EMBL" id="WOO80048.1"/>
    </source>
</evidence>
<reference evidence="8" key="1">
    <citation type="submission" date="2023-10" db="EMBL/GenBank/DDBJ databases">
        <authorList>
            <person name="Noh H."/>
        </authorList>
    </citation>
    <scope>NUCLEOTIDE SEQUENCE</scope>
    <source>
        <strain evidence="8">DUCC4014</strain>
    </source>
</reference>
<dbReference type="SMART" id="SM00906">
    <property type="entry name" value="Fungal_trans"/>
    <property type="match status" value="1"/>
</dbReference>
<name>A0AAF0YAJ4_9TREE</name>
<keyword evidence="4" id="KW-0560">Oxidoreductase</keyword>
<dbReference type="InterPro" id="IPR036188">
    <property type="entry name" value="FAD/NAD-bd_sf"/>
</dbReference>
<dbReference type="GO" id="GO:0004499">
    <property type="term" value="F:N,N-dimethylaniline monooxygenase activity"/>
    <property type="evidence" value="ECO:0007669"/>
    <property type="project" value="InterPro"/>
</dbReference>
<feature type="compositionally biased region" description="Low complexity" evidence="6">
    <location>
        <begin position="781"/>
        <end position="796"/>
    </location>
</feature>
<protein>
    <submittedName>
        <fullName evidence="8">FAD-binding monooxygenase moxY</fullName>
    </submittedName>
</protein>
<evidence type="ECO:0000313" key="9">
    <source>
        <dbReference type="Proteomes" id="UP000827549"/>
    </source>
</evidence>
<dbReference type="InterPro" id="IPR007219">
    <property type="entry name" value="XnlR_reg_dom"/>
</dbReference>
<evidence type="ECO:0000256" key="3">
    <source>
        <dbReference type="ARBA" id="ARBA00022827"/>
    </source>
</evidence>
<evidence type="ECO:0000256" key="5">
    <source>
        <dbReference type="ARBA" id="ARBA00023242"/>
    </source>
</evidence>
<evidence type="ECO:0000256" key="2">
    <source>
        <dbReference type="ARBA" id="ARBA00022630"/>
    </source>
</evidence>
<proteinExistence type="inferred from homology"/>
<evidence type="ECO:0000259" key="7">
    <source>
        <dbReference type="SMART" id="SM00906"/>
    </source>
</evidence>
<keyword evidence="5" id="KW-0539">Nucleus</keyword>
<feature type="domain" description="Xylanolytic transcriptional activator regulatory" evidence="7">
    <location>
        <begin position="803"/>
        <end position="876"/>
    </location>
</feature>
<dbReference type="PANTHER" id="PTHR42877:SF7">
    <property type="entry name" value="FLAVIN-BINDING MONOOXYGENASE-RELATED"/>
    <property type="match status" value="1"/>
</dbReference>
<keyword evidence="3" id="KW-0274">FAD</keyword>
<organism evidence="8 9">
    <name type="scientific">Vanrija pseudolonga</name>
    <dbReference type="NCBI Taxonomy" id="143232"/>
    <lineage>
        <taxon>Eukaryota</taxon>
        <taxon>Fungi</taxon>
        <taxon>Dikarya</taxon>
        <taxon>Basidiomycota</taxon>
        <taxon>Agaricomycotina</taxon>
        <taxon>Tremellomycetes</taxon>
        <taxon>Trichosporonales</taxon>
        <taxon>Trichosporonaceae</taxon>
        <taxon>Vanrija</taxon>
    </lineage>
</organism>
<evidence type="ECO:0000256" key="6">
    <source>
        <dbReference type="SAM" id="MobiDB-lite"/>
    </source>
</evidence>
<dbReference type="InterPro" id="IPR051209">
    <property type="entry name" value="FAD-bind_Monooxygenase_sf"/>
</dbReference>
<dbReference type="CDD" id="cd12148">
    <property type="entry name" value="fungal_TF_MHR"/>
    <property type="match status" value="1"/>
</dbReference>
<dbReference type="GO" id="GO:0006351">
    <property type="term" value="P:DNA-templated transcription"/>
    <property type="evidence" value="ECO:0007669"/>
    <property type="project" value="InterPro"/>
</dbReference>
<dbReference type="GeneID" id="87806803"/>
<accession>A0AAF0YAJ4</accession>
<comment type="similarity">
    <text evidence="1">Belongs to the FAD-binding monooxygenase family.</text>
</comment>
<dbReference type="Gene3D" id="3.50.50.60">
    <property type="entry name" value="FAD/NAD(P)-binding domain"/>
    <property type="match status" value="3"/>
</dbReference>
<feature type="region of interest" description="Disordered" evidence="6">
    <location>
        <begin position="626"/>
        <end position="652"/>
    </location>
</feature>
<dbReference type="InterPro" id="IPR020946">
    <property type="entry name" value="Flavin_mOase-like"/>
</dbReference>
<dbReference type="AlphaFoldDB" id="A0AAF0YAJ4"/>
<dbReference type="RefSeq" id="XP_062626080.1">
    <property type="nucleotide sequence ID" value="XM_062770096.1"/>
</dbReference>
<feature type="region of interest" description="Disordered" evidence="6">
    <location>
        <begin position="778"/>
        <end position="797"/>
    </location>
</feature>
<dbReference type="GO" id="GO:0008270">
    <property type="term" value="F:zinc ion binding"/>
    <property type="evidence" value="ECO:0007669"/>
    <property type="project" value="InterPro"/>
</dbReference>
<keyword evidence="9" id="KW-1185">Reference proteome</keyword>